<evidence type="ECO:0000256" key="1">
    <source>
        <dbReference type="SAM" id="MobiDB-lite"/>
    </source>
</evidence>
<dbReference type="AlphaFoldDB" id="B7PU11"/>
<dbReference type="EMBL" id="ABJB010036953">
    <property type="status" value="NOT_ANNOTATED_CDS"/>
    <property type="molecule type" value="Genomic_DNA"/>
</dbReference>
<reference evidence="2 4" key="1">
    <citation type="submission" date="2008-03" db="EMBL/GenBank/DDBJ databases">
        <title>Annotation of Ixodes scapularis.</title>
        <authorList>
            <consortium name="Ixodes scapularis Genome Project Consortium"/>
            <person name="Caler E."/>
            <person name="Hannick L.I."/>
            <person name="Bidwell S."/>
            <person name="Joardar V."/>
            <person name="Thiagarajan M."/>
            <person name="Amedeo P."/>
            <person name="Galinsky K.J."/>
            <person name="Schobel S."/>
            <person name="Inman J."/>
            <person name="Hostetler J."/>
            <person name="Miller J."/>
            <person name="Hammond M."/>
            <person name="Megy K."/>
            <person name="Lawson D."/>
            <person name="Kodira C."/>
            <person name="Sutton G."/>
            <person name="Meyer J."/>
            <person name="Hill C.A."/>
            <person name="Birren B."/>
            <person name="Nene V."/>
            <person name="Collins F."/>
            <person name="Alarcon-Chaidez F."/>
            <person name="Wikel S."/>
            <person name="Strausberg R."/>
        </authorList>
    </citation>
    <scope>NUCLEOTIDE SEQUENCE [LARGE SCALE GENOMIC DNA]</scope>
    <source>
        <strain evidence="4">Wikel</strain>
        <strain evidence="2">Wikel colony</strain>
    </source>
</reference>
<protein>
    <submittedName>
        <fullName evidence="2 3">Secreted protein, putative</fullName>
    </submittedName>
</protein>
<dbReference type="VEuPathDB" id="VectorBase:ISCP_025164"/>
<dbReference type="EMBL" id="ABJB010269781">
    <property type="status" value="NOT_ANNOTATED_CDS"/>
    <property type="molecule type" value="Genomic_DNA"/>
</dbReference>
<feature type="region of interest" description="Disordered" evidence="1">
    <location>
        <begin position="1"/>
        <end position="23"/>
    </location>
</feature>
<dbReference type="VEuPathDB" id="VectorBase:ISCI008031"/>
<dbReference type="EMBL" id="ABJB011023562">
    <property type="status" value="NOT_ANNOTATED_CDS"/>
    <property type="molecule type" value="Genomic_DNA"/>
</dbReference>
<dbReference type="PaxDb" id="6945-B7PU11"/>
<dbReference type="HOGENOM" id="CLU_2212821_0_0_1"/>
<dbReference type="InParanoid" id="B7PU11"/>
<reference evidence="3" key="2">
    <citation type="submission" date="2020-05" db="UniProtKB">
        <authorList>
            <consortium name="EnsemblMetazoa"/>
        </authorList>
    </citation>
    <scope>IDENTIFICATION</scope>
    <source>
        <strain evidence="3">wikel</strain>
    </source>
</reference>
<dbReference type="EnsemblMetazoa" id="ISCW008031-RA">
    <property type="protein sequence ID" value="ISCW008031-PA"/>
    <property type="gene ID" value="ISCW008031"/>
</dbReference>
<gene>
    <name evidence="2" type="ORF">IscW_ISCW008031</name>
</gene>
<proteinExistence type="predicted"/>
<organism>
    <name type="scientific">Ixodes scapularis</name>
    <name type="common">Black-legged tick</name>
    <name type="synonym">Deer tick</name>
    <dbReference type="NCBI Taxonomy" id="6945"/>
    <lineage>
        <taxon>Eukaryota</taxon>
        <taxon>Metazoa</taxon>
        <taxon>Ecdysozoa</taxon>
        <taxon>Arthropoda</taxon>
        <taxon>Chelicerata</taxon>
        <taxon>Arachnida</taxon>
        <taxon>Acari</taxon>
        <taxon>Parasitiformes</taxon>
        <taxon>Ixodida</taxon>
        <taxon>Ixodoidea</taxon>
        <taxon>Ixodidae</taxon>
        <taxon>Ixodinae</taxon>
        <taxon>Ixodes</taxon>
    </lineage>
</organism>
<sequence>MYPDFLTNRFVPSGRGPTSKPLASLSTSAKILPNSPPTMRAVTMLIVTLLVLESFYFVISEPVAGPHWQVKAKRPQCYRITCTKDEECKVGSCSYCNNGLWGDNTCR</sequence>
<dbReference type="EMBL" id="ABJB011113758">
    <property type="status" value="NOT_ANNOTATED_CDS"/>
    <property type="molecule type" value="Genomic_DNA"/>
</dbReference>
<evidence type="ECO:0000313" key="4">
    <source>
        <dbReference type="Proteomes" id="UP000001555"/>
    </source>
</evidence>
<dbReference type="Proteomes" id="UP000001555">
    <property type="component" value="Unassembled WGS sequence"/>
</dbReference>
<name>B7PU11_IXOSC</name>
<evidence type="ECO:0000313" key="3">
    <source>
        <dbReference type="EnsemblMetazoa" id="ISCW008031-PA"/>
    </source>
</evidence>
<dbReference type="EMBL" id="DS789606">
    <property type="protein sequence ID" value="EEC10083.1"/>
    <property type="molecule type" value="Genomic_DNA"/>
</dbReference>
<evidence type="ECO:0000313" key="2">
    <source>
        <dbReference type="EMBL" id="EEC10083.1"/>
    </source>
</evidence>
<dbReference type="VEuPathDB" id="VectorBase:ISCW008031"/>
<accession>B7PU11</accession>
<dbReference type="EMBL" id="ABJB010862909">
    <property type="status" value="NOT_ANNOTATED_CDS"/>
    <property type="molecule type" value="Genomic_DNA"/>
</dbReference>
<keyword evidence="4" id="KW-1185">Reference proteome</keyword>